<keyword evidence="1" id="KW-0812">Transmembrane</keyword>
<name>A0A8J5R4N9_9HYME</name>
<reference evidence="2" key="1">
    <citation type="submission" date="2020-03" db="EMBL/GenBank/DDBJ databases">
        <authorList>
            <person name="Chebbi M.A."/>
            <person name="Drezen J.M."/>
        </authorList>
    </citation>
    <scope>NUCLEOTIDE SEQUENCE</scope>
    <source>
        <tissue evidence="2">Whole body</tissue>
    </source>
</reference>
<organism evidence="2 3">
    <name type="scientific">Cotesia typhae</name>
    <dbReference type="NCBI Taxonomy" id="2053667"/>
    <lineage>
        <taxon>Eukaryota</taxon>
        <taxon>Metazoa</taxon>
        <taxon>Ecdysozoa</taxon>
        <taxon>Arthropoda</taxon>
        <taxon>Hexapoda</taxon>
        <taxon>Insecta</taxon>
        <taxon>Pterygota</taxon>
        <taxon>Neoptera</taxon>
        <taxon>Endopterygota</taxon>
        <taxon>Hymenoptera</taxon>
        <taxon>Apocrita</taxon>
        <taxon>Ichneumonoidea</taxon>
        <taxon>Braconidae</taxon>
        <taxon>Microgastrinae</taxon>
        <taxon>Cotesia</taxon>
    </lineage>
</organism>
<evidence type="ECO:0000313" key="2">
    <source>
        <dbReference type="EMBL" id="KAG8038468.1"/>
    </source>
</evidence>
<evidence type="ECO:0000256" key="1">
    <source>
        <dbReference type="SAM" id="Phobius"/>
    </source>
</evidence>
<comment type="caution">
    <text evidence="2">The sequence shown here is derived from an EMBL/GenBank/DDBJ whole genome shotgun (WGS) entry which is preliminary data.</text>
</comment>
<feature type="transmembrane region" description="Helical" evidence="1">
    <location>
        <begin position="67"/>
        <end position="84"/>
    </location>
</feature>
<keyword evidence="1" id="KW-0472">Membrane</keyword>
<evidence type="ECO:0000313" key="3">
    <source>
        <dbReference type="Proteomes" id="UP000729913"/>
    </source>
</evidence>
<protein>
    <submittedName>
        <fullName evidence="2">Uncharacterized protein</fullName>
    </submittedName>
</protein>
<dbReference type="Proteomes" id="UP000729913">
    <property type="component" value="Unassembled WGS sequence"/>
</dbReference>
<dbReference type="AlphaFoldDB" id="A0A8J5R4N9"/>
<proteinExistence type="predicted"/>
<sequence length="87" mass="10250">MPQFMINYALRFSAVRKFMNAKVNTTMDNALQFSNEKHVKLQEKSSKLLASVRSNRITENIFTQYKIFELSFLFVLLLSIYKFFVAV</sequence>
<keyword evidence="3" id="KW-1185">Reference proteome</keyword>
<dbReference type="EMBL" id="JAAOIC020000043">
    <property type="protein sequence ID" value="KAG8038468.1"/>
    <property type="molecule type" value="Genomic_DNA"/>
</dbReference>
<reference evidence="2" key="2">
    <citation type="submission" date="2021-04" db="EMBL/GenBank/DDBJ databases">
        <title>Genome-wide patterns of bracovirus chromosomal integration into multiple host tissues during parasitism.</title>
        <authorList>
            <person name="Chebbi M.A.C."/>
        </authorList>
    </citation>
    <scope>NUCLEOTIDE SEQUENCE</scope>
    <source>
        <tissue evidence="2">Whole body</tissue>
    </source>
</reference>
<keyword evidence="1" id="KW-1133">Transmembrane helix</keyword>
<accession>A0A8J5R4N9</accession>
<gene>
    <name evidence="2" type="ORF">G9C98_006164</name>
</gene>